<gene>
    <name evidence="1" type="ORF">LMG27177_00887</name>
</gene>
<dbReference type="EMBL" id="CADIKI010000002">
    <property type="protein sequence ID" value="CAB3780282.1"/>
    <property type="molecule type" value="Genomic_DNA"/>
</dbReference>
<dbReference type="RefSeq" id="WP_217468571.1">
    <property type="nucleotide sequence ID" value="NZ_CADIKI010000002.1"/>
</dbReference>
<dbReference type="Proteomes" id="UP000494252">
    <property type="component" value="Unassembled WGS sequence"/>
</dbReference>
<reference evidence="1 2" key="1">
    <citation type="submission" date="2020-04" db="EMBL/GenBank/DDBJ databases">
        <authorList>
            <person name="De Canck E."/>
        </authorList>
    </citation>
    <scope>NUCLEOTIDE SEQUENCE [LARGE SCALE GENOMIC DNA]</scope>
    <source>
        <strain evidence="1 2">LMG 27177</strain>
    </source>
</reference>
<dbReference type="AlphaFoldDB" id="A0A6J5FLL7"/>
<accession>A0A6J5FLL7</accession>
<evidence type="ECO:0000313" key="1">
    <source>
        <dbReference type="EMBL" id="CAB3780282.1"/>
    </source>
</evidence>
<evidence type="ECO:0000313" key="2">
    <source>
        <dbReference type="Proteomes" id="UP000494252"/>
    </source>
</evidence>
<proteinExistence type="predicted"/>
<protein>
    <submittedName>
        <fullName evidence="1">Uncharacterized protein</fullName>
    </submittedName>
</protein>
<name>A0A6J5FLL7_9BURK</name>
<organism evidence="1 2">
    <name type="scientific">Paraburkholderia fynbosensis</name>
    <dbReference type="NCBI Taxonomy" id="1200993"/>
    <lineage>
        <taxon>Bacteria</taxon>
        <taxon>Pseudomonadati</taxon>
        <taxon>Pseudomonadota</taxon>
        <taxon>Betaproteobacteria</taxon>
        <taxon>Burkholderiales</taxon>
        <taxon>Burkholderiaceae</taxon>
        <taxon>Paraburkholderia</taxon>
    </lineage>
</organism>
<keyword evidence="2" id="KW-1185">Reference proteome</keyword>
<sequence length="148" mass="16963">MLPEESRKIFVQTVSAYAISVEDVHALDDENIRSMFTDAEFDALIARVRADLLPRLGSVREKEQDGYRADEPADEHMEHMFERFKTLKDKFGDDAEAVRIIDREIDLAKDWINDNDRVRPDRASRSLGIAGTIDKPHGTRSIFDDVDV</sequence>